<dbReference type="OrthoDB" id="9802003at2"/>
<sequence>MRTISFSEARESLESLIDEVVEGTDVTVITRTDAPGAVVMSLDYYNGLMETMYLLSSAENAAHLAKSMAQARAGQVHPRELIDVPDTEGEPDAHTSVHRGGLE</sequence>
<dbReference type="InterPro" id="IPR051405">
    <property type="entry name" value="phD/YefM_antitoxin"/>
</dbReference>
<evidence type="ECO:0000313" key="5">
    <source>
        <dbReference type="Proteomes" id="UP000298438"/>
    </source>
</evidence>
<dbReference type="Gene3D" id="6.10.250.330">
    <property type="match status" value="1"/>
</dbReference>
<dbReference type="Pfam" id="PF02604">
    <property type="entry name" value="PhdYeFM_antitox"/>
    <property type="match status" value="1"/>
</dbReference>
<evidence type="ECO:0000256" key="2">
    <source>
        <dbReference type="RuleBase" id="RU362080"/>
    </source>
</evidence>
<dbReference type="PANTHER" id="PTHR33713">
    <property type="entry name" value="ANTITOXIN YAFN-RELATED"/>
    <property type="match status" value="1"/>
</dbReference>
<feature type="compositionally biased region" description="Basic and acidic residues" evidence="3">
    <location>
        <begin position="91"/>
        <end position="103"/>
    </location>
</feature>
<feature type="region of interest" description="Disordered" evidence="3">
    <location>
        <begin position="82"/>
        <end position="103"/>
    </location>
</feature>
<reference evidence="4 5" key="1">
    <citation type="submission" date="2019-03" db="EMBL/GenBank/DDBJ databases">
        <title>Draft Genome Sequence of Massilia arenosa sp. nov., a Novel Massilia Species Isolated from a Sandy-loam Maize Soil.</title>
        <authorList>
            <person name="Raths R."/>
            <person name="Peta V."/>
            <person name="Bucking H."/>
        </authorList>
    </citation>
    <scope>NUCLEOTIDE SEQUENCE [LARGE SCALE GENOMIC DNA]</scope>
    <source>
        <strain evidence="4 5">MC02</strain>
    </source>
</reference>
<dbReference type="AlphaFoldDB" id="A0A4Y9SDC9"/>
<protein>
    <recommendedName>
        <fullName evidence="2">Antitoxin</fullName>
    </recommendedName>
</protein>
<dbReference type="RefSeq" id="WP_135207831.1">
    <property type="nucleotide sequence ID" value="NZ_SPVF01000174.1"/>
</dbReference>
<dbReference type="Proteomes" id="UP000298438">
    <property type="component" value="Unassembled WGS sequence"/>
</dbReference>
<name>A0A4Y9SDC9_9BURK</name>
<accession>A0A4Y9SDC9</accession>
<dbReference type="NCBIfam" id="TIGR01552">
    <property type="entry name" value="phd_fam"/>
    <property type="match status" value="1"/>
</dbReference>
<comment type="caution">
    <text evidence="4">The sequence shown here is derived from an EMBL/GenBank/DDBJ whole genome shotgun (WGS) entry which is preliminary data.</text>
</comment>
<dbReference type="Gene3D" id="3.40.1620.10">
    <property type="entry name" value="YefM-like domain"/>
    <property type="match status" value="1"/>
</dbReference>
<keyword evidence="5" id="KW-1185">Reference proteome</keyword>
<evidence type="ECO:0000313" key="4">
    <source>
        <dbReference type="EMBL" id="TFW17830.1"/>
    </source>
</evidence>
<dbReference type="EMBL" id="SPVF01000174">
    <property type="protein sequence ID" value="TFW17830.1"/>
    <property type="molecule type" value="Genomic_DNA"/>
</dbReference>
<comment type="function">
    <text evidence="2">Antitoxin component of a type II toxin-antitoxin (TA) system.</text>
</comment>
<dbReference type="InterPro" id="IPR006442">
    <property type="entry name" value="Antitoxin_Phd/YefM"/>
</dbReference>
<organism evidence="4 5">
    <name type="scientific">Zemynaea arenosa</name>
    <dbReference type="NCBI Taxonomy" id="2561931"/>
    <lineage>
        <taxon>Bacteria</taxon>
        <taxon>Pseudomonadati</taxon>
        <taxon>Pseudomonadota</taxon>
        <taxon>Betaproteobacteria</taxon>
        <taxon>Burkholderiales</taxon>
        <taxon>Oxalobacteraceae</taxon>
        <taxon>Telluria group</taxon>
        <taxon>Zemynaea</taxon>
    </lineage>
</organism>
<dbReference type="SUPFAM" id="SSF143120">
    <property type="entry name" value="YefM-like"/>
    <property type="match status" value="1"/>
</dbReference>
<dbReference type="InterPro" id="IPR036165">
    <property type="entry name" value="YefM-like_sf"/>
</dbReference>
<evidence type="ECO:0000256" key="3">
    <source>
        <dbReference type="SAM" id="MobiDB-lite"/>
    </source>
</evidence>
<dbReference type="PANTHER" id="PTHR33713:SF6">
    <property type="entry name" value="ANTITOXIN YEFM"/>
    <property type="match status" value="1"/>
</dbReference>
<evidence type="ECO:0000256" key="1">
    <source>
        <dbReference type="ARBA" id="ARBA00009981"/>
    </source>
</evidence>
<gene>
    <name evidence="4" type="ORF">E4L96_13940</name>
</gene>
<proteinExistence type="inferred from homology"/>
<comment type="similarity">
    <text evidence="1 2">Belongs to the phD/YefM antitoxin family.</text>
</comment>